<dbReference type="GO" id="GO:0016706">
    <property type="term" value="F:2-oxoglutarate-dependent dioxygenase activity"/>
    <property type="evidence" value="ECO:0007669"/>
    <property type="project" value="TreeGrafter"/>
</dbReference>
<dbReference type="InterPro" id="IPR003347">
    <property type="entry name" value="JmjC_dom"/>
</dbReference>
<dbReference type="AlphaFoldDB" id="A0A811UQQ9"/>
<dbReference type="GO" id="GO:0005737">
    <property type="term" value="C:cytoplasm"/>
    <property type="evidence" value="ECO:0007669"/>
    <property type="project" value="TreeGrafter"/>
</dbReference>
<gene>
    <name evidence="5" type="ORF">CCAP1982_LOCUS7870</name>
</gene>
<organism evidence="5 6">
    <name type="scientific">Ceratitis capitata</name>
    <name type="common">Mediterranean fruit fly</name>
    <name type="synonym">Tephritis capitata</name>
    <dbReference type="NCBI Taxonomy" id="7213"/>
    <lineage>
        <taxon>Eukaryota</taxon>
        <taxon>Metazoa</taxon>
        <taxon>Ecdysozoa</taxon>
        <taxon>Arthropoda</taxon>
        <taxon>Hexapoda</taxon>
        <taxon>Insecta</taxon>
        <taxon>Pterygota</taxon>
        <taxon>Neoptera</taxon>
        <taxon>Endopterygota</taxon>
        <taxon>Diptera</taxon>
        <taxon>Brachycera</taxon>
        <taxon>Muscomorpha</taxon>
        <taxon>Tephritoidea</taxon>
        <taxon>Tephritidae</taxon>
        <taxon>Ceratitis</taxon>
        <taxon>Ceratitis</taxon>
    </lineage>
</organism>
<dbReference type="Gene3D" id="2.60.120.650">
    <property type="entry name" value="Cupin"/>
    <property type="match status" value="1"/>
</dbReference>
<dbReference type="Proteomes" id="UP000606786">
    <property type="component" value="Unassembled WGS sequence"/>
</dbReference>
<feature type="domain" description="JmjC" evidence="4">
    <location>
        <begin position="142"/>
        <end position="296"/>
    </location>
</feature>
<accession>A0A811UQQ9</accession>
<evidence type="ECO:0000256" key="3">
    <source>
        <dbReference type="ARBA" id="ARBA00082904"/>
    </source>
</evidence>
<evidence type="ECO:0000313" key="5">
    <source>
        <dbReference type="EMBL" id="CAD6999343.1"/>
    </source>
</evidence>
<dbReference type="GO" id="GO:0043565">
    <property type="term" value="F:sequence-specific DNA binding"/>
    <property type="evidence" value="ECO:0007669"/>
    <property type="project" value="TreeGrafter"/>
</dbReference>
<keyword evidence="6" id="KW-1185">Reference proteome</keyword>
<evidence type="ECO:0000256" key="1">
    <source>
        <dbReference type="ARBA" id="ARBA00038068"/>
    </source>
</evidence>
<dbReference type="SMART" id="SM00558">
    <property type="entry name" value="JmjC"/>
    <property type="match status" value="1"/>
</dbReference>
<dbReference type="PROSITE" id="PS51184">
    <property type="entry name" value="JMJC"/>
    <property type="match status" value="1"/>
</dbReference>
<evidence type="ECO:0000313" key="6">
    <source>
        <dbReference type="Proteomes" id="UP000606786"/>
    </source>
</evidence>
<dbReference type="Pfam" id="PF02373">
    <property type="entry name" value="JmjC"/>
    <property type="match status" value="1"/>
</dbReference>
<evidence type="ECO:0000256" key="2">
    <source>
        <dbReference type="ARBA" id="ARBA00047762"/>
    </source>
</evidence>
<dbReference type="InterPro" id="IPR050910">
    <property type="entry name" value="JMJD6_ArgDemeth/LysHydrox"/>
</dbReference>
<dbReference type="PANTHER" id="PTHR12480:SF6">
    <property type="entry name" value="2-OXOGLUTARATE AND IRON-DEPENDENT OXYGENASE JMJD4"/>
    <property type="match status" value="1"/>
</dbReference>
<proteinExistence type="inferred from homology"/>
<comment type="catalytic activity">
    <reaction evidence="2">
        <text>L-lysyl-[protein] + 2-oxoglutarate + O2 = 4-hydroxy-L-lysyl-[protein] + succinate + CO2</text>
        <dbReference type="Rhea" id="RHEA:57156"/>
        <dbReference type="Rhea" id="RHEA-COMP:9752"/>
        <dbReference type="Rhea" id="RHEA-COMP:15084"/>
        <dbReference type="ChEBI" id="CHEBI:15379"/>
        <dbReference type="ChEBI" id="CHEBI:16526"/>
        <dbReference type="ChEBI" id="CHEBI:16810"/>
        <dbReference type="ChEBI" id="CHEBI:29969"/>
        <dbReference type="ChEBI" id="CHEBI:30031"/>
        <dbReference type="ChEBI" id="CHEBI:141495"/>
    </reaction>
</comment>
<dbReference type="OrthoDB" id="203487at2759"/>
<dbReference type="EMBL" id="CAJHJT010000012">
    <property type="protein sequence ID" value="CAD6999343.1"/>
    <property type="molecule type" value="Genomic_DNA"/>
</dbReference>
<protein>
    <recommendedName>
        <fullName evidence="3">Jumonji domain-containing protein 4</fullName>
    </recommendedName>
</protein>
<comment type="caution">
    <text evidence="5">The sequence shown here is derived from an EMBL/GenBank/DDBJ whole genome shotgun (WGS) entry which is preliminary data.</text>
</comment>
<dbReference type="SUPFAM" id="SSF51197">
    <property type="entry name" value="Clavaminate synthase-like"/>
    <property type="match status" value="1"/>
</dbReference>
<comment type="similarity">
    <text evidence="1">Belongs to the JMJD6 family.</text>
</comment>
<name>A0A811UQQ9_CERCA</name>
<dbReference type="GO" id="GO:0045905">
    <property type="term" value="P:positive regulation of translational termination"/>
    <property type="evidence" value="ECO:0007669"/>
    <property type="project" value="TreeGrafter"/>
</dbReference>
<reference evidence="5" key="1">
    <citation type="submission" date="2020-11" db="EMBL/GenBank/DDBJ databases">
        <authorList>
            <person name="Whitehead M."/>
        </authorList>
    </citation>
    <scope>NUCLEOTIDE SEQUENCE</scope>
    <source>
        <strain evidence="5">EGII</strain>
    </source>
</reference>
<dbReference type="GO" id="GO:0005634">
    <property type="term" value="C:nucleus"/>
    <property type="evidence" value="ECO:0007669"/>
    <property type="project" value="TreeGrafter"/>
</dbReference>
<dbReference type="PANTHER" id="PTHR12480">
    <property type="entry name" value="ARGININE DEMETHYLASE AND LYSYL-HYDROXYLASE JMJD"/>
    <property type="match status" value="1"/>
</dbReference>
<sequence>MVWLNLLNNEKRNSIARTSINRLGENTISYTNFYWKYLYQNWPVIITNVSNEWECSKSWLTREDYGKDVGKCTKINFDFLKDKIGNRQVPVTHCDKSSKENATQMLFFNYMNNWQNSINNFESSEISRQSGTNVYLKDWHLKAELPNYEFYKVPKYFGSDWLNEYLVDKKNDDYRFVYMGPKNTWYNTTPFHVDVFGSFSWSTNIFGTKKWILLPPGEQVKLLDRYQKLPDEISEESLNKRNVIYFVIYQQENEAIFVPSGWYHQVYNITDTISVNHNWFNAVNIKYIWYNIAGNLRKVIKEINDFREESNFEEQCQAILRADFGLNISDFLDLVCFIAEKRISMNSSMNHDFYTKSNSEIRFLNKTSILNDFHILYDLKTINNLLKVIIQDKIIYKSTDWYEQCLETINLTNKFCEEEMNKE</sequence>
<evidence type="ECO:0000259" key="4">
    <source>
        <dbReference type="PROSITE" id="PS51184"/>
    </source>
</evidence>